<reference evidence="2 3" key="1">
    <citation type="submission" date="2019-01" db="EMBL/GenBank/DDBJ databases">
        <authorList>
            <consortium name="Pathogen Informatics"/>
        </authorList>
    </citation>
    <scope>NUCLEOTIDE SEQUENCE [LARGE SCALE GENOMIC DNA]</scope>
    <source>
        <strain evidence="2 3">NCTC10194</strain>
    </source>
</reference>
<dbReference type="Proteomes" id="UP000290815">
    <property type="component" value="Chromosome"/>
</dbReference>
<name>A0A449AUX8_9BACT</name>
<evidence type="ECO:0000259" key="1">
    <source>
        <dbReference type="Pfam" id="PF04851"/>
    </source>
</evidence>
<gene>
    <name evidence="2" type="ORF">NCTC10194_00298</name>
</gene>
<dbReference type="GO" id="GO:0005524">
    <property type="term" value="F:ATP binding"/>
    <property type="evidence" value="ECO:0007669"/>
    <property type="project" value="InterPro"/>
</dbReference>
<dbReference type="Gene3D" id="3.40.50.300">
    <property type="entry name" value="P-loop containing nucleotide triphosphate hydrolases"/>
    <property type="match status" value="1"/>
</dbReference>
<dbReference type="InterPro" id="IPR027417">
    <property type="entry name" value="P-loop_NTPase"/>
</dbReference>
<evidence type="ECO:0000313" key="2">
    <source>
        <dbReference type="EMBL" id="VEU70293.1"/>
    </source>
</evidence>
<dbReference type="AlphaFoldDB" id="A0A449AUX8"/>
<dbReference type="SUPFAM" id="SSF52540">
    <property type="entry name" value="P-loop containing nucleoside triphosphate hydrolases"/>
    <property type="match status" value="1"/>
</dbReference>
<organism evidence="2 3">
    <name type="scientific">Mycoplasmopsis glycophila</name>
    <dbReference type="NCBI Taxonomy" id="171285"/>
    <lineage>
        <taxon>Bacteria</taxon>
        <taxon>Bacillati</taxon>
        <taxon>Mycoplasmatota</taxon>
        <taxon>Mycoplasmoidales</taxon>
        <taxon>Metamycoplasmataceae</taxon>
        <taxon>Mycoplasmopsis</taxon>
    </lineage>
</organism>
<dbReference type="GO" id="GO:0016787">
    <property type="term" value="F:hydrolase activity"/>
    <property type="evidence" value="ECO:0007669"/>
    <property type="project" value="InterPro"/>
</dbReference>
<evidence type="ECO:0000313" key="3">
    <source>
        <dbReference type="Proteomes" id="UP000290815"/>
    </source>
</evidence>
<keyword evidence="3" id="KW-1185">Reference proteome</keyword>
<dbReference type="Pfam" id="PF04851">
    <property type="entry name" value="ResIII"/>
    <property type="match status" value="1"/>
</dbReference>
<proteinExistence type="predicted"/>
<dbReference type="GO" id="GO:0003677">
    <property type="term" value="F:DNA binding"/>
    <property type="evidence" value="ECO:0007669"/>
    <property type="project" value="InterPro"/>
</dbReference>
<accession>A0A449AUX8</accession>
<protein>
    <submittedName>
        <fullName evidence="2">Type III restriction enzyme, res subunit</fullName>
    </submittedName>
</protein>
<dbReference type="EMBL" id="LR215024">
    <property type="protein sequence ID" value="VEU70293.1"/>
    <property type="molecule type" value="Genomic_DNA"/>
</dbReference>
<dbReference type="InterPro" id="IPR006935">
    <property type="entry name" value="Helicase/UvrB_N"/>
</dbReference>
<dbReference type="KEGG" id="mgly:NCTC10194_00298"/>
<dbReference type="RefSeq" id="WP_027333781.1">
    <property type="nucleotide sequence ID" value="NZ_LR215024.1"/>
</dbReference>
<feature type="domain" description="Helicase/UvrB N-terminal" evidence="1">
    <location>
        <begin position="1"/>
        <end position="57"/>
    </location>
</feature>
<sequence length="59" mass="6527">MKLTNVQERAVSEIANSFDLSPKNKVIFKAPTGAGKTFMISNVIDRIISQSNGKKLILY</sequence>